<feature type="region of interest" description="Disordered" evidence="1">
    <location>
        <begin position="1"/>
        <end position="26"/>
    </location>
</feature>
<dbReference type="Pfam" id="PF05136">
    <property type="entry name" value="Phage_portal_2"/>
    <property type="match status" value="1"/>
</dbReference>
<evidence type="ECO:0000313" key="2">
    <source>
        <dbReference type="EMBL" id="MET3868332.1"/>
    </source>
</evidence>
<dbReference type="NCBIfam" id="TIGR01539">
    <property type="entry name" value="portal_lambda"/>
    <property type="match status" value="1"/>
</dbReference>
<comment type="caution">
    <text evidence="2">The sequence shown here is derived from an EMBL/GenBank/DDBJ whole genome shotgun (WGS) entry which is preliminary data.</text>
</comment>
<dbReference type="EMBL" id="JBEPNW010000002">
    <property type="protein sequence ID" value="MET3868332.1"/>
    <property type="molecule type" value="Genomic_DNA"/>
</dbReference>
<reference evidence="2 3" key="1">
    <citation type="submission" date="2024-06" db="EMBL/GenBank/DDBJ databases">
        <title>Genomics of switchgrass bacterial isolates.</title>
        <authorList>
            <person name="Shade A."/>
        </authorList>
    </citation>
    <scope>NUCLEOTIDE SEQUENCE [LARGE SCALE GENOMIC DNA]</scope>
    <source>
        <strain evidence="2 3">PvP084</strain>
    </source>
</reference>
<protein>
    <submittedName>
        <fullName evidence="2">Lambda family phage portal protein</fullName>
    </submittedName>
</protein>
<keyword evidence="3" id="KW-1185">Reference proteome</keyword>
<feature type="compositionally biased region" description="Low complexity" evidence="1">
    <location>
        <begin position="507"/>
        <end position="516"/>
    </location>
</feature>
<dbReference type="RefSeq" id="WP_245364424.1">
    <property type="nucleotide sequence ID" value="NZ_JBEPNV010000001.1"/>
</dbReference>
<sequence>MAGEVKVAGPKPDRAGAPCARRRSYEAAQRSRNGDTWLGAVRSADAELYNEARTLRDKSRWLVRNNPYAAKATASLVSNVVGEGIVPRPVTGSPSRDRKIWEAFQRWSFRCDHAGQLDFYGLQALLFREMVEGGDSLIRRRYVKKRGKGDVPLELQLLEADFLDPMRNGVLREGGLTIQGVEIDMASQKRRAYWLYPYHPGNLPYFYGGEPMISAPVPAEEVLHVYELQRTQTRGVPWGTPAMEPTNLLSDYELAESVRKKTEACVVGFVLGADDDDEDNLGLRVQDSDGREVERFEPGMIPRLHGAKDVKFNAPTAVGGYGEYKTKRLQEIAAGWRMPAELISGDLSEVNFSSMRGGLVEFRRLVGTIQWQILIQMALQPIWEWWCEAAYLAGVIDLPYVPVEWSPPEFAWVDPLADAQTAAIEVRNGFRTWQDVVAEKGRNPDDVLDGIRAFNVKVDDLGIILDSDPRRTNAKGVQQPEQDEAAGEEPELSRPNRGATRGRRGRAASAIRPPGGRARGELRRGQQHDRDRLDHGRERPSLRLVGRDRVRRGPVGRP</sequence>
<dbReference type="Proteomes" id="UP001549119">
    <property type="component" value="Unassembled WGS sequence"/>
</dbReference>
<dbReference type="InterPro" id="IPR006429">
    <property type="entry name" value="Phage_lambda_portal"/>
</dbReference>
<gene>
    <name evidence="2" type="ORF">ABIC20_005641</name>
</gene>
<evidence type="ECO:0000256" key="1">
    <source>
        <dbReference type="SAM" id="MobiDB-lite"/>
    </source>
</evidence>
<feature type="compositionally biased region" description="Basic and acidic residues" evidence="1">
    <location>
        <begin position="518"/>
        <end position="548"/>
    </location>
</feature>
<feature type="region of interest" description="Disordered" evidence="1">
    <location>
        <begin position="468"/>
        <end position="558"/>
    </location>
</feature>
<name>A0ABV2NP87_9HYPH</name>
<organism evidence="2 3">
    <name type="scientific">Methylobacterium radiotolerans</name>
    <dbReference type="NCBI Taxonomy" id="31998"/>
    <lineage>
        <taxon>Bacteria</taxon>
        <taxon>Pseudomonadati</taxon>
        <taxon>Pseudomonadota</taxon>
        <taxon>Alphaproteobacteria</taxon>
        <taxon>Hyphomicrobiales</taxon>
        <taxon>Methylobacteriaceae</taxon>
        <taxon>Methylobacterium</taxon>
    </lineage>
</organism>
<evidence type="ECO:0000313" key="3">
    <source>
        <dbReference type="Proteomes" id="UP001549119"/>
    </source>
</evidence>
<accession>A0ABV2NP87</accession>
<feature type="compositionally biased region" description="Acidic residues" evidence="1">
    <location>
        <begin position="481"/>
        <end position="490"/>
    </location>
</feature>
<feature type="compositionally biased region" description="Basic residues" evidence="1">
    <location>
        <begin position="549"/>
        <end position="558"/>
    </location>
</feature>
<proteinExistence type="predicted"/>